<dbReference type="EMBL" id="GBRH01248012">
    <property type="protein sequence ID" value="JAD49883.1"/>
    <property type="molecule type" value="Transcribed_RNA"/>
</dbReference>
<protein>
    <submittedName>
        <fullName evidence="1">Uncharacterized protein</fullName>
    </submittedName>
</protein>
<reference evidence="1" key="2">
    <citation type="journal article" date="2015" name="Data Brief">
        <title>Shoot transcriptome of the giant reed, Arundo donax.</title>
        <authorList>
            <person name="Barrero R.A."/>
            <person name="Guerrero F.D."/>
            <person name="Moolhuijzen P."/>
            <person name="Goolsby J.A."/>
            <person name="Tidwell J."/>
            <person name="Bellgard S.E."/>
            <person name="Bellgard M.I."/>
        </authorList>
    </citation>
    <scope>NUCLEOTIDE SEQUENCE</scope>
    <source>
        <tissue evidence="1">Shoot tissue taken approximately 20 cm above the soil surface</tissue>
    </source>
</reference>
<name>A0A0A9AJ23_ARUDO</name>
<reference evidence="1" key="1">
    <citation type="submission" date="2014-09" db="EMBL/GenBank/DDBJ databases">
        <authorList>
            <person name="Magalhaes I.L.F."/>
            <person name="Oliveira U."/>
            <person name="Santos F.R."/>
            <person name="Vidigal T.H.D.A."/>
            <person name="Brescovit A.D."/>
            <person name="Santos A.J."/>
        </authorList>
    </citation>
    <scope>NUCLEOTIDE SEQUENCE</scope>
    <source>
        <tissue evidence="1">Shoot tissue taken approximately 20 cm above the soil surface</tissue>
    </source>
</reference>
<proteinExistence type="predicted"/>
<evidence type="ECO:0000313" key="1">
    <source>
        <dbReference type="EMBL" id="JAD49883.1"/>
    </source>
</evidence>
<accession>A0A0A9AJ23</accession>
<sequence length="61" mass="7248">MLCHPLSLSLSLSLHAHMVERYFRLFSTLDLDEIFSKFKDPNVHFESLETWMTPPDKLRAR</sequence>
<dbReference type="AlphaFoldDB" id="A0A0A9AJ23"/>
<organism evidence="1">
    <name type="scientific">Arundo donax</name>
    <name type="common">Giant reed</name>
    <name type="synonym">Donax arundinaceus</name>
    <dbReference type="NCBI Taxonomy" id="35708"/>
    <lineage>
        <taxon>Eukaryota</taxon>
        <taxon>Viridiplantae</taxon>
        <taxon>Streptophyta</taxon>
        <taxon>Embryophyta</taxon>
        <taxon>Tracheophyta</taxon>
        <taxon>Spermatophyta</taxon>
        <taxon>Magnoliopsida</taxon>
        <taxon>Liliopsida</taxon>
        <taxon>Poales</taxon>
        <taxon>Poaceae</taxon>
        <taxon>PACMAD clade</taxon>
        <taxon>Arundinoideae</taxon>
        <taxon>Arundineae</taxon>
        <taxon>Arundo</taxon>
    </lineage>
</organism>